<dbReference type="OrthoDB" id="9803101at2"/>
<protein>
    <submittedName>
        <fullName evidence="2">RidA family protein</fullName>
    </submittedName>
</protein>
<dbReference type="Gene3D" id="3.30.1330.40">
    <property type="entry name" value="RutC-like"/>
    <property type="match status" value="1"/>
</dbReference>
<dbReference type="Proteomes" id="UP000439113">
    <property type="component" value="Unassembled WGS sequence"/>
</dbReference>
<dbReference type="SUPFAM" id="SSF55298">
    <property type="entry name" value="YjgF-like"/>
    <property type="match status" value="1"/>
</dbReference>
<reference evidence="2 3" key="1">
    <citation type="submission" date="2019-11" db="EMBL/GenBank/DDBJ databases">
        <title>Whole-genome sequence of a Rhodoblastus acidophilus DSM 142.</title>
        <authorList>
            <person name="Kyndt J.A."/>
            <person name="Meyer T.E."/>
        </authorList>
    </citation>
    <scope>NUCLEOTIDE SEQUENCE [LARGE SCALE GENOMIC DNA]</scope>
    <source>
        <strain evidence="2 3">DSM 142</strain>
    </source>
</reference>
<name>A0A6N8DME2_RHOAC</name>
<dbReference type="RefSeq" id="WP_155446181.1">
    <property type="nucleotide sequence ID" value="NZ_JAOQNR010000009.1"/>
</dbReference>
<evidence type="ECO:0000313" key="3">
    <source>
        <dbReference type="Proteomes" id="UP000439113"/>
    </source>
</evidence>
<dbReference type="InterPro" id="IPR006175">
    <property type="entry name" value="YjgF/YER057c/UK114"/>
</dbReference>
<sequence length="116" mass="12435">MSLKRLHPGKRMSQGVARSDIVYLAGQVAETKAGSSVAEQTKEILGQIDKLLAEAGTDKTKIMMATIYLADIKTFADMNLAWDAWVAEGATPARATVEAKLVAPEYKVEIAVVASI</sequence>
<proteinExistence type="inferred from homology"/>
<comment type="similarity">
    <text evidence="1">Belongs to the RutC family.</text>
</comment>
<dbReference type="CDD" id="cd06150">
    <property type="entry name" value="YjgF_YER057c_UK114_like_2"/>
    <property type="match status" value="1"/>
</dbReference>
<dbReference type="InterPro" id="IPR019897">
    <property type="entry name" value="RidA_CS"/>
</dbReference>
<organism evidence="2 3">
    <name type="scientific">Rhodoblastus acidophilus</name>
    <name type="common">Rhodopseudomonas acidophila</name>
    <dbReference type="NCBI Taxonomy" id="1074"/>
    <lineage>
        <taxon>Bacteria</taxon>
        <taxon>Pseudomonadati</taxon>
        <taxon>Pseudomonadota</taxon>
        <taxon>Alphaproteobacteria</taxon>
        <taxon>Hyphomicrobiales</taxon>
        <taxon>Rhodoblastaceae</taxon>
        <taxon>Rhodoblastus</taxon>
    </lineage>
</organism>
<dbReference type="InterPro" id="IPR035959">
    <property type="entry name" value="RutC-like_sf"/>
</dbReference>
<gene>
    <name evidence="2" type="ORF">GJ654_10870</name>
</gene>
<dbReference type="PANTHER" id="PTHR47328">
    <property type="match status" value="1"/>
</dbReference>
<dbReference type="InterPro" id="IPR035709">
    <property type="entry name" value="YoaB-like"/>
</dbReference>
<dbReference type="PROSITE" id="PS01094">
    <property type="entry name" value="UPF0076"/>
    <property type="match status" value="1"/>
</dbReference>
<dbReference type="AlphaFoldDB" id="A0A6N8DME2"/>
<accession>A0A6N8DME2</accession>
<evidence type="ECO:0000256" key="1">
    <source>
        <dbReference type="ARBA" id="ARBA00010552"/>
    </source>
</evidence>
<dbReference type="EMBL" id="WNKS01000008">
    <property type="protein sequence ID" value="MTV31498.1"/>
    <property type="molecule type" value="Genomic_DNA"/>
</dbReference>
<dbReference type="Pfam" id="PF01042">
    <property type="entry name" value="Ribonuc_L-PSP"/>
    <property type="match status" value="1"/>
</dbReference>
<evidence type="ECO:0000313" key="2">
    <source>
        <dbReference type="EMBL" id="MTV31498.1"/>
    </source>
</evidence>
<comment type="caution">
    <text evidence="2">The sequence shown here is derived from an EMBL/GenBank/DDBJ whole genome shotgun (WGS) entry which is preliminary data.</text>
</comment>
<dbReference type="PANTHER" id="PTHR47328:SF1">
    <property type="entry name" value="RUTC FAMILY PROTEIN YOAB"/>
    <property type="match status" value="1"/>
</dbReference>